<evidence type="ECO:0000256" key="3">
    <source>
        <dbReference type="ARBA" id="ARBA00022296"/>
    </source>
</evidence>
<dbReference type="GO" id="GO:0043590">
    <property type="term" value="C:bacterial nucleoid"/>
    <property type="evidence" value="ECO:0007669"/>
    <property type="project" value="TreeGrafter"/>
</dbReference>
<protein>
    <recommendedName>
        <fullName evidence="3">Recombination-associated protein RdgC</fullName>
    </recommendedName>
</protein>
<dbReference type="GO" id="GO:0000018">
    <property type="term" value="P:regulation of DNA recombination"/>
    <property type="evidence" value="ECO:0007669"/>
    <property type="project" value="TreeGrafter"/>
</dbReference>
<dbReference type="RefSeq" id="WP_115115478.1">
    <property type="nucleotide sequence ID" value="NZ_UHJC01000001.1"/>
</dbReference>
<comment type="subcellular location">
    <subcellularLocation>
        <location evidence="1">Cytoplasm</location>
        <location evidence="1">Nucleoid</location>
    </subcellularLocation>
</comment>
<organism evidence="6 7">
    <name type="scientific">Yersinia pseudotuberculosis</name>
    <dbReference type="NCBI Taxonomy" id="633"/>
    <lineage>
        <taxon>Bacteria</taxon>
        <taxon>Pseudomonadati</taxon>
        <taxon>Pseudomonadota</taxon>
        <taxon>Gammaproteobacteria</taxon>
        <taxon>Enterobacterales</taxon>
        <taxon>Yersiniaceae</taxon>
        <taxon>Yersinia</taxon>
    </lineage>
</organism>
<dbReference type="GO" id="GO:0006310">
    <property type="term" value="P:DNA recombination"/>
    <property type="evidence" value="ECO:0007669"/>
    <property type="project" value="UniProtKB-KW"/>
</dbReference>
<gene>
    <name evidence="6" type="primary">rdgC_2</name>
    <name evidence="6" type="ORF">NCTC8580_02723</name>
</gene>
<evidence type="ECO:0000256" key="5">
    <source>
        <dbReference type="ARBA" id="ARBA00023172"/>
    </source>
</evidence>
<dbReference type="Pfam" id="PF04381">
    <property type="entry name" value="RdgC"/>
    <property type="match status" value="1"/>
</dbReference>
<evidence type="ECO:0000256" key="1">
    <source>
        <dbReference type="ARBA" id="ARBA00004453"/>
    </source>
</evidence>
<keyword evidence="5" id="KW-0233">DNA recombination</keyword>
<evidence type="ECO:0000256" key="2">
    <source>
        <dbReference type="ARBA" id="ARBA00008657"/>
    </source>
</evidence>
<dbReference type="AlphaFoldDB" id="A0A380Q9V6"/>
<dbReference type="InterPro" id="IPR007476">
    <property type="entry name" value="RdgC"/>
</dbReference>
<accession>A0A380Q9V6</accession>
<dbReference type="PANTHER" id="PTHR38103">
    <property type="entry name" value="RECOMBINATION-ASSOCIATED PROTEIN RDGC"/>
    <property type="match status" value="1"/>
</dbReference>
<evidence type="ECO:0000313" key="7">
    <source>
        <dbReference type="Proteomes" id="UP000255087"/>
    </source>
</evidence>
<dbReference type="PANTHER" id="PTHR38103:SF1">
    <property type="entry name" value="RECOMBINATION-ASSOCIATED PROTEIN RDGC"/>
    <property type="match status" value="1"/>
</dbReference>
<reference evidence="6 7" key="1">
    <citation type="submission" date="2018-06" db="EMBL/GenBank/DDBJ databases">
        <authorList>
            <consortium name="Pathogen Informatics"/>
            <person name="Doyle S."/>
        </authorList>
    </citation>
    <scope>NUCLEOTIDE SEQUENCE [LARGE SCALE GENOMIC DNA]</scope>
    <source>
        <strain evidence="6 7">NCTC8580</strain>
    </source>
</reference>
<dbReference type="Proteomes" id="UP000255087">
    <property type="component" value="Unassembled WGS sequence"/>
</dbReference>
<dbReference type="EMBL" id="UHJC01000001">
    <property type="protein sequence ID" value="SUP83803.1"/>
    <property type="molecule type" value="Genomic_DNA"/>
</dbReference>
<keyword evidence="4" id="KW-0963">Cytoplasm</keyword>
<name>A0A380Q9V6_YERPU</name>
<evidence type="ECO:0000313" key="6">
    <source>
        <dbReference type="EMBL" id="SUP83803.1"/>
    </source>
</evidence>
<comment type="similarity">
    <text evidence="2">Belongs to the RdgC family.</text>
</comment>
<proteinExistence type="inferred from homology"/>
<dbReference type="GO" id="GO:0003690">
    <property type="term" value="F:double-stranded DNA binding"/>
    <property type="evidence" value="ECO:0007669"/>
    <property type="project" value="TreeGrafter"/>
</dbReference>
<evidence type="ECO:0000256" key="4">
    <source>
        <dbReference type="ARBA" id="ARBA00022490"/>
    </source>
</evidence>
<sequence>MKQTQLKNAIIFKATLPEAELLSGHLNEVLFAAIAENEKSRIGFIPNIITGELVTPFNGGLSISLRIDEKMMPSHVINKEVNERAAVIESQTGKKPKRAERNAVKDIVISELCKKAFVKTTIINAYYNIEHAFLIVATGSKSFASLLVSCLVKAVGSIKTETIHISDIKNGLTTRLKRFTRNEKDAFDGFYIGDFVQLSRKAFQNEVIKYAADIDTIKAELAENLNDGFIVDQMCLCTGGLSFLLTENFHFKRINTRDDVECDDEDDIPYRWRHEAAVLTIFLTDVINRLCVLLSYKPAEKA</sequence>